<dbReference type="EMBL" id="BGPR01000503">
    <property type="protein sequence ID" value="GBM23751.1"/>
    <property type="molecule type" value="Genomic_DNA"/>
</dbReference>
<accession>A0A4Y2E4B8</accession>
<protein>
    <submittedName>
        <fullName evidence="1">Uncharacterized protein</fullName>
    </submittedName>
</protein>
<gene>
    <name evidence="1" type="ORF">AVEN_271115_1</name>
</gene>
<evidence type="ECO:0000313" key="1">
    <source>
        <dbReference type="EMBL" id="GBM23751.1"/>
    </source>
</evidence>
<name>A0A4Y2E4B8_ARAVE</name>
<comment type="caution">
    <text evidence="1">The sequence shown here is derived from an EMBL/GenBank/DDBJ whole genome shotgun (WGS) entry which is preliminary data.</text>
</comment>
<dbReference type="AlphaFoldDB" id="A0A4Y2E4B8"/>
<reference evidence="1 2" key="1">
    <citation type="journal article" date="2019" name="Sci. Rep.">
        <title>Orb-weaving spider Araneus ventricosus genome elucidates the spidroin gene catalogue.</title>
        <authorList>
            <person name="Kono N."/>
            <person name="Nakamura H."/>
            <person name="Ohtoshi R."/>
            <person name="Moran D.A.P."/>
            <person name="Shinohara A."/>
            <person name="Yoshida Y."/>
            <person name="Fujiwara M."/>
            <person name="Mori M."/>
            <person name="Tomita M."/>
            <person name="Arakawa K."/>
        </authorList>
    </citation>
    <scope>NUCLEOTIDE SEQUENCE [LARGE SCALE GENOMIC DNA]</scope>
</reference>
<proteinExistence type="predicted"/>
<dbReference type="Proteomes" id="UP000499080">
    <property type="component" value="Unassembled WGS sequence"/>
</dbReference>
<keyword evidence="2" id="KW-1185">Reference proteome</keyword>
<organism evidence="1 2">
    <name type="scientific">Araneus ventricosus</name>
    <name type="common">Orbweaver spider</name>
    <name type="synonym">Epeira ventricosa</name>
    <dbReference type="NCBI Taxonomy" id="182803"/>
    <lineage>
        <taxon>Eukaryota</taxon>
        <taxon>Metazoa</taxon>
        <taxon>Ecdysozoa</taxon>
        <taxon>Arthropoda</taxon>
        <taxon>Chelicerata</taxon>
        <taxon>Arachnida</taxon>
        <taxon>Araneae</taxon>
        <taxon>Araneomorphae</taxon>
        <taxon>Entelegynae</taxon>
        <taxon>Araneoidea</taxon>
        <taxon>Araneidae</taxon>
        <taxon>Araneus</taxon>
    </lineage>
</organism>
<evidence type="ECO:0000313" key="2">
    <source>
        <dbReference type="Proteomes" id="UP000499080"/>
    </source>
</evidence>
<sequence>MDNIWKDTAMKFAVAKACRKSQTMQLDQKALRRRFQEKGITEFFNWSPALDLRSWRSEDEYAGGVFANKYVFMRIDMKLEKHEEKALLRVREQQNTRTKAQCSWEIADNCMESSEVSSAILDISDHPGPSSTYYQSLLRETKKLK</sequence>